<dbReference type="InterPro" id="IPR036388">
    <property type="entry name" value="WH-like_DNA-bd_sf"/>
</dbReference>
<evidence type="ECO:0000256" key="2">
    <source>
        <dbReference type="ARBA" id="ARBA00023015"/>
    </source>
</evidence>
<dbReference type="PANTHER" id="PTHR30126:SF94">
    <property type="entry name" value="LYSR FAMILY TRANSCRIPTIONAL REGULATOR"/>
    <property type="match status" value="1"/>
</dbReference>
<evidence type="ECO:0000259" key="5">
    <source>
        <dbReference type="PROSITE" id="PS50931"/>
    </source>
</evidence>
<dbReference type="AlphaFoldDB" id="A0A2S0MTV5"/>
<keyword evidence="2" id="KW-0805">Transcription regulation</keyword>
<evidence type="ECO:0000256" key="3">
    <source>
        <dbReference type="ARBA" id="ARBA00023125"/>
    </source>
</evidence>
<evidence type="ECO:0000313" key="6">
    <source>
        <dbReference type="EMBL" id="AVO39315.1"/>
    </source>
</evidence>
<dbReference type="CDD" id="cd05466">
    <property type="entry name" value="PBP2_LTTR_substrate"/>
    <property type="match status" value="1"/>
</dbReference>
<dbReference type="FunFam" id="1.10.10.10:FF:000001">
    <property type="entry name" value="LysR family transcriptional regulator"/>
    <property type="match status" value="1"/>
</dbReference>
<dbReference type="GO" id="GO:0000976">
    <property type="term" value="F:transcription cis-regulatory region binding"/>
    <property type="evidence" value="ECO:0007669"/>
    <property type="project" value="TreeGrafter"/>
</dbReference>
<comment type="similarity">
    <text evidence="1">Belongs to the LysR transcriptional regulatory family.</text>
</comment>
<dbReference type="GO" id="GO:0003700">
    <property type="term" value="F:DNA-binding transcription factor activity"/>
    <property type="evidence" value="ECO:0007669"/>
    <property type="project" value="InterPro"/>
</dbReference>
<dbReference type="InterPro" id="IPR005119">
    <property type="entry name" value="LysR_subst-bd"/>
</dbReference>
<proteinExistence type="inferred from homology"/>
<evidence type="ECO:0000256" key="4">
    <source>
        <dbReference type="ARBA" id="ARBA00023163"/>
    </source>
</evidence>
<dbReference type="InterPro" id="IPR036390">
    <property type="entry name" value="WH_DNA-bd_sf"/>
</dbReference>
<reference evidence="7" key="1">
    <citation type="submission" date="2018-03" db="EMBL/GenBank/DDBJ databases">
        <title>Genomic analysis of the strain SH-1 isolated from shrimp intestine.</title>
        <authorList>
            <person name="Kim Y.-S."/>
            <person name="Kim S.-E."/>
            <person name="Kim K.-H."/>
        </authorList>
    </citation>
    <scope>NUCLEOTIDE SEQUENCE [LARGE SCALE GENOMIC DNA]</scope>
    <source>
        <strain evidence="7">SH-1</strain>
    </source>
</reference>
<gene>
    <name evidence="6" type="ORF">C6Y53_17515</name>
</gene>
<dbReference type="Gene3D" id="3.40.190.290">
    <property type="match status" value="1"/>
</dbReference>
<sequence length="286" mass="31924">MQYSQLRAFHNVALHGGFSRAAEALNLTQPAISEQVRKLEQAHDTLLFSRERKRVSLTPAGEALFLLTRRLFEIESEIGELLAERRVAMDGTLRIMADSAHHLGTLLGRFRDRYPRVKLILRTGNTAEVLNALRRYETEIGVIGNRAPGREFVALDMGRSDIVAFAATDYLPRLPDHLTLRDLSTLPLILREEGSKTRQKLLDAATASGITLTPSIEAEGRETVRELVAARAGIGVVSRAEFGHDPRLQQIRLTGAGLEMAETLVHLSQRRDVRLIRAFMDMARDG</sequence>
<dbReference type="PRINTS" id="PR00039">
    <property type="entry name" value="HTHLYSR"/>
</dbReference>
<protein>
    <submittedName>
        <fullName evidence="6">LysR family transcriptional regulator</fullName>
    </submittedName>
</protein>
<dbReference type="SUPFAM" id="SSF53850">
    <property type="entry name" value="Periplasmic binding protein-like II"/>
    <property type="match status" value="1"/>
</dbReference>
<organism evidence="6 7">
    <name type="scientific">Pukyongiella litopenaei</name>
    <dbReference type="NCBI Taxonomy" id="2605946"/>
    <lineage>
        <taxon>Bacteria</taxon>
        <taxon>Pseudomonadati</taxon>
        <taxon>Pseudomonadota</taxon>
        <taxon>Alphaproteobacteria</taxon>
        <taxon>Rhodobacterales</taxon>
        <taxon>Paracoccaceae</taxon>
        <taxon>Pukyongiella</taxon>
    </lineage>
</organism>
<dbReference type="PROSITE" id="PS50931">
    <property type="entry name" value="HTH_LYSR"/>
    <property type="match status" value="1"/>
</dbReference>
<dbReference type="KEGG" id="thas:C6Y53_17515"/>
<dbReference type="EMBL" id="CP027665">
    <property type="protein sequence ID" value="AVO39315.1"/>
    <property type="molecule type" value="Genomic_DNA"/>
</dbReference>
<dbReference type="Gene3D" id="1.10.10.10">
    <property type="entry name" value="Winged helix-like DNA-binding domain superfamily/Winged helix DNA-binding domain"/>
    <property type="match status" value="1"/>
</dbReference>
<feature type="domain" description="HTH lysR-type" evidence="5">
    <location>
        <begin position="1"/>
        <end position="58"/>
    </location>
</feature>
<dbReference type="PANTHER" id="PTHR30126">
    <property type="entry name" value="HTH-TYPE TRANSCRIPTIONAL REGULATOR"/>
    <property type="match status" value="1"/>
</dbReference>
<evidence type="ECO:0000313" key="7">
    <source>
        <dbReference type="Proteomes" id="UP000237655"/>
    </source>
</evidence>
<name>A0A2S0MTV5_9RHOB</name>
<dbReference type="RefSeq" id="WP_106473620.1">
    <property type="nucleotide sequence ID" value="NZ_CP027665.1"/>
</dbReference>
<keyword evidence="4" id="KW-0804">Transcription</keyword>
<dbReference type="Proteomes" id="UP000237655">
    <property type="component" value="Chromosome"/>
</dbReference>
<accession>A0A2S0MTV5</accession>
<dbReference type="Pfam" id="PF00126">
    <property type="entry name" value="HTH_1"/>
    <property type="match status" value="1"/>
</dbReference>
<dbReference type="SUPFAM" id="SSF46785">
    <property type="entry name" value="Winged helix' DNA-binding domain"/>
    <property type="match status" value="1"/>
</dbReference>
<keyword evidence="7" id="KW-1185">Reference proteome</keyword>
<keyword evidence="3" id="KW-0238">DNA-binding</keyword>
<dbReference type="Pfam" id="PF03466">
    <property type="entry name" value="LysR_substrate"/>
    <property type="match status" value="1"/>
</dbReference>
<evidence type="ECO:0000256" key="1">
    <source>
        <dbReference type="ARBA" id="ARBA00009437"/>
    </source>
</evidence>
<dbReference type="InterPro" id="IPR000847">
    <property type="entry name" value="LysR_HTH_N"/>
</dbReference>